<dbReference type="Pfam" id="PF00557">
    <property type="entry name" value="Peptidase_M24"/>
    <property type="match status" value="1"/>
</dbReference>
<keyword evidence="3" id="KW-1185">Reference proteome</keyword>
<dbReference type="Proteomes" id="UP000622610">
    <property type="component" value="Unassembled WGS sequence"/>
</dbReference>
<sequence>MDEKIKQMQQVMTQTKIDVLILHYPEELVMAFDYFPFWGRSFAFVFRNQAPILFIPENEPDISLIQGNLNEQVKVISVDDFETLATYKRRQKLEVLTIGTSLLPKNASLPANGAEQGGMPYEWWQQLLDLPNVTVRDESPLIQSFSKHKSKTAIEKIRSAHKIAEVGLQTFYEMLHSNVTEYEVALAIETRIKQQAMASGCRFVLCYPQIQAGRNSLESGTFNRTTTKMLETSELVLLELAVCIDGYWLDLTRTGVVGTANHQQLWHYQQVEKAQLAAIRAMKPGVAFSHLQAIAKEALQSENLAVFFTHGLGHSVGYQYHDPALAINEFSQQVLEPGMILTIEPGIYGAEIEGGIRIEDNLLVTESGVEWLSSSITGLTGERRTHLEFGGK</sequence>
<dbReference type="AlphaFoldDB" id="A0A917N576"/>
<dbReference type="InterPro" id="IPR050659">
    <property type="entry name" value="Peptidase_M24B"/>
</dbReference>
<name>A0A917N576_9ENTE</name>
<proteinExistence type="predicted"/>
<dbReference type="SUPFAM" id="SSF55920">
    <property type="entry name" value="Creatinase/aminopeptidase"/>
    <property type="match status" value="1"/>
</dbReference>
<evidence type="ECO:0000259" key="1">
    <source>
        <dbReference type="Pfam" id="PF00557"/>
    </source>
</evidence>
<dbReference type="Gene3D" id="3.90.230.10">
    <property type="entry name" value="Creatinase/methionine aminopeptidase superfamily"/>
    <property type="match status" value="1"/>
</dbReference>
<gene>
    <name evidence="2" type="ORF">GCM10011482_21840</name>
</gene>
<accession>A0A917N576</accession>
<evidence type="ECO:0000313" key="3">
    <source>
        <dbReference type="Proteomes" id="UP000622610"/>
    </source>
</evidence>
<reference evidence="2" key="2">
    <citation type="submission" date="2020-09" db="EMBL/GenBank/DDBJ databases">
        <authorList>
            <person name="Sun Q."/>
            <person name="Sedlacek I."/>
        </authorList>
    </citation>
    <scope>NUCLEOTIDE SEQUENCE</scope>
    <source>
        <strain evidence="2">CCM 8433</strain>
    </source>
</reference>
<organism evidence="2 3">
    <name type="scientific">Enterococcus alcedinis</name>
    <dbReference type="NCBI Taxonomy" id="1274384"/>
    <lineage>
        <taxon>Bacteria</taxon>
        <taxon>Bacillati</taxon>
        <taxon>Bacillota</taxon>
        <taxon>Bacilli</taxon>
        <taxon>Lactobacillales</taxon>
        <taxon>Enterococcaceae</taxon>
        <taxon>Enterococcus</taxon>
    </lineage>
</organism>
<dbReference type="InterPro" id="IPR000994">
    <property type="entry name" value="Pept_M24"/>
</dbReference>
<comment type="caution">
    <text evidence="2">The sequence shown here is derived from an EMBL/GenBank/DDBJ whole genome shotgun (WGS) entry which is preliminary data.</text>
</comment>
<dbReference type="PANTHER" id="PTHR46112">
    <property type="entry name" value="AMINOPEPTIDASE"/>
    <property type="match status" value="1"/>
</dbReference>
<dbReference type="PANTHER" id="PTHR46112:SF2">
    <property type="entry name" value="XAA-PRO AMINOPEPTIDASE P-RELATED"/>
    <property type="match status" value="1"/>
</dbReference>
<dbReference type="EMBL" id="BMDT01000012">
    <property type="protein sequence ID" value="GGI66530.1"/>
    <property type="molecule type" value="Genomic_DNA"/>
</dbReference>
<reference evidence="2" key="1">
    <citation type="journal article" date="2014" name="Int. J. Syst. Evol. Microbiol.">
        <title>Complete genome sequence of Corynebacterium casei LMG S-19264T (=DSM 44701T), isolated from a smear-ripened cheese.</title>
        <authorList>
            <consortium name="US DOE Joint Genome Institute (JGI-PGF)"/>
            <person name="Walter F."/>
            <person name="Albersmeier A."/>
            <person name="Kalinowski J."/>
            <person name="Ruckert C."/>
        </authorList>
    </citation>
    <scope>NUCLEOTIDE SEQUENCE</scope>
    <source>
        <strain evidence="2">CCM 8433</strain>
    </source>
</reference>
<dbReference type="InterPro" id="IPR036005">
    <property type="entry name" value="Creatinase/aminopeptidase-like"/>
</dbReference>
<dbReference type="RefSeq" id="WP_188368356.1">
    <property type="nucleotide sequence ID" value="NZ_BMDT01000012.1"/>
</dbReference>
<protein>
    <recommendedName>
        <fullName evidence="1">Peptidase M24 domain-containing protein</fullName>
    </recommendedName>
</protein>
<evidence type="ECO:0000313" key="2">
    <source>
        <dbReference type="EMBL" id="GGI66530.1"/>
    </source>
</evidence>
<feature type="domain" description="Peptidase M24" evidence="1">
    <location>
        <begin position="155"/>
        <end position="366"/>
    </location>
</feature>